<dbReference type="RefSeq" id="WP_310366014.1">
    <property type="nucleotide sequence ID" value="NZ_JAVDVC010000011.1"/>
</dbReference>
<accession>A0AAW8MGB4</accession>
<gene>
    <name evidence="1" type="ORF">J2W43_004753</name>
</gene>
<dbReference type="EMBL" id="JAVDVC010000011">
    <property type="protein sequence ID" value="MDR6960744.1"/>
    <property type="molecule type" value="Genomic_DNA"/>
</dbReference>
<dbReference type="AlphaFoldDB" id="A0AAW8MGB4"/>
<name>A0AAW8MGB4_9PSED</name>
<comment type="caution">
    <text evidence="1">The sequence shown here is derived from an EMBL/GenBank/DDBJ whole genome shotgun (WGS) entry which is preliminary data.</text>
</comment>
<dbReference type="Proteomes" id="UP001252613">
    <property type="component" value="Unassembled WGS sequence"/>
</dbReference>
<evidence type="ECO:0000313" key="1">
    <source>
        <dbReference type="EMBL" id="MDR6960744.1"/>
    </source>
</evidence>
<evidence type="ECO:0000313" key="2">
    <source>
        <dbReference type="Proteomes" id="UP001252613"/>
    </source>
</evidence>
<reference evidence="1" key="1">
    <citation type="submission" date="2023-07" db="EMBL/GenBank/DDBJ databases">
        <title>Sorghum-associated microbial communities from plants grown in Nebraska, USA.</title>
        <authorList>
            <person name="Schachtman D."/>
        </authorList>
    </citation>
    <scope>NUCLEOTIDE SEQUENCE</scope>
    <source>
        <strain evidence="1">3432</strain>
    </source>
</reference>
<proteinExistence type="predicted"/>
<protein>
    <submittedName>
        <fullName evidence="1">Uncharacterized protein</fullName>
    </submittedName>
</protein>
<organism evidence="1 2">
    <name type="scientific">Pseudomonas brassicacearum</name>
    <dbReference type="NCBI Taxonomy" id="930166"/>
    <lineage>
        <taxon>Bacteria</taxon>
        <taxon>Pseudomonadati</taxon>
        <taxon>Pseudomonadota</taxon>
        <taxon>Gammaproteobacteria</taxon>
        <taxon>Pseudomonadales</taxon>
        <taxon>Pseudomonadaceae</taxon>
        <taxon>Pseudomonas</taxon>
    </lineage>
</organism>
<sequence>MQYEINTPVATQPSGWSKLENFGIFSVTGGNQLYSNGNQQLMVRVFVQVQSWLGSSLPLTQPEIDSIALIDGHTGAELIKDRHRGEVGAWKYTERQDTRFRQLPPNLPVRGSVPSGEFVYTKDFYVTSSSGKPIELQLRITRADGETFLSKKQDELGTLTLVPLPPAVYRSEQYSLSRTSTPYSSTTGDIEKVELFMLDLVVDQQRMGFVADFNIAAHPRIGSSDKRYSGYYLVGYGNGQHMRTGSPVRWERPDVLGRHRSENGRVALILAYGKLGPVWVRDPVARTALELTDMYGNPHVLRVEVADDPLTVRVTRI</sequence>